<keyword evidence="2" id="KW-1185">Reference proteome</keyword>
<dbReference type="RefSeq" id="WP_073588233.1">
    <property type="nucleotide sequence ID" value="NZ_FRFD01000004.1"/>
</dbReference>
<name>A0A1M7Y4Z4_9FIRM</name>
<protein>
    <recommendedName>
        <fullName evidence="3">Transglutaminase-like superfamily protein</fullName>
    </recommendedName>
</protein>
<reference evidence="1 2" key="1">
    <citation type="submission" date="2016-12" db="EMBL/GenBank/DDBJ databases">
        <authorList>
            <person name="Song W.-J."/>
            <person name="Kurnit D.M."/>
        </authorList>
    </citation>
    <scope>NUCLEOTIDE SEQUENCE [LARGE SCALE GENOMIC DNA]</scope>
    <source>
        <strain evidence="1 2">DSM 12503</strain>
    </source>
</reference>
<dbReference type="SUPFAM" id="SSF54001">
    <property type="entry name" value="Cysteine proteinases"/>
    <property type="match status" value="1"/>
</dbReference>
<dbReference type="OrthoDB" id="2061884at2"/>
<sequence length="345" mass="40035">MKKKLAISTFVIIFLISVVTYVLQDQKYRAAIKPAEIADIPVTGQLLETQFYYQQLTEEEKKIYEEIKELLNQHKGGEIVLEQPINAKSYFHIESSLRYDGISYWYLAYLFPFSSDNTHVIPANEQYSEEKKIDKILLIIDSDKFQREMPVISEEDVTNSKEESTDIYQNMKDAIDYLMDNEDSYYDGINEKIEKNLQQIIDDMSKGLNQEEAVQYFSQWLVDHMVYDPAIAKYIMTGDLVGYDFRKQISAGSITSINDRIGTCTGFSLILTNLCNRVGMEAYVVLGDTPGGRHGWAAIKIGDETYYKDPTSEIENQKVKPLQTEVQFYQYFHKTYKPFSDLFQY</sequence>
<dbReference type="Gene3D" id="3.10.620.30">
    <property type="match status" value="1"/>
</dbReference>
<dbReference type="InterPro" id="IPR038765">
    <property type="entry name" value="Papain-like_cys_pep_sf"/>
</dbReference>
<evidence type="ECO:0000313" key="1">
    <source>
        <dbReference type="EMBL" id="SHO47388.1"/>
    </source>
</evidence>
<dbReference type="AlphaFoldDB" id="A0A1M7Y4Z4"/>
<proteinExistence type="predicted"/>
<organism evidence="1 2">
    <name type="scientific">Anaerocolumna xylanovorans DSM 12503</name>
    <dbReference type="NCBI Taxonomy" id="1121345"/>
    <lineage>
        <taxon>Bacteria</taxon>
        <taxon>Bacillati</taxon>
        <taxon>Bacillota</taxon>
        <taxon>Clostridia</taxon>
        <taxon>Lachnospirales</taxon>
        <taxon>Lachnospiraceae</taxon>
        <taxon>Anaerocolumna</taxon>
    </lineage>
</organism>
<dbReference type="STRING" id="1121345.SAMN02745217_01519"/>
<evidence type="ECO:0008006" key="3">
    <source>
        <dbReference type="Google" id="ProtNLM"/>
    </source>
</evidence>
<accession>A0A1M7Y4Z4</accession>
<dbReference type="Proteomes" id="UP000184612">
    <property type="component" value="Unassembled WGS sequence"/>
</dbReference>
<evidence type="ECO:0000313" key="2">
    <source>
        <dbReference type="Proteomes" id="UP000184612"/>
    </source>
</evidence>
<gene>
    <name evidence="1" type="ORF">SAMN02745217_01519</name>
</gene>
<dbReference type="EMBL" id="FRFD01000004">
    <property type="protein sequence ID" value="SHO47388.1"/>
    <property type="molecule type" value="Genomic_DNA"/>
</dbReference>